<sequence>MTLLAPAAGVELRAAAFGADGPLDEAGRRALAGVRAPAARRALTGPSPRCRETAAGLGLAAAADDRLADWDMGRWRGRTLDEVSAAEPEAVTAWLADPDAAPHGGESLHALLTRVGGWLDGADGRPDGTDGAHGAGAEGGRTIAVAEVAVIRAALVHALQLPPEVFWRLDVPPLTATELSGRAGRWNLRCGRPLTA</sequence>
<name>A0A6G4U5X6_9ACTN</name>
<keyword evidence="2" id="KW-1185">Reference proteome</keyword>
<dbReference type="SUPFAM" id="SSF53254">
    <property type="entry name" value="Phosphoglycerate mutase-like"/>
    <property type="match status" value="1"/>
</dbReference>
<protein>
    <submittedName>
        <fullName evidence="1">Histidine phosphatase family protein</fullName>
    </submittedName>
</protein>
<evidence type="ECO:0000313" key="2">
    <source>
        <dbReference type="Proteomes" id="UP000481583"/>
    </source>
</evidence>
<accession>A0A6G4U5X6</accession>
<proteinExistence type="predicted"/>
<evidence type="ECO:0000313" key="1">
    <source>
        <dbReference type="EMBL" id="NGN66601.1"/>
    </source>
</evidence>
<dbReference type="InterPro" id="IPR013078">
    <property type="entry name" value="His_Pase_superF_clade-1"/>
</dbReference>
<dbReference type="Pfam" id="PF00300">
    <property type="entry name" value="His_Phos_1"/>
    <property type="match status" value="1"/>
</dbReference>
<gene>
    <name evidence="1" type="ORF">G5C51_22195</name>
</gene>
<comment type="caution">
    <text evidence="1">The sequence shown here is derived from an EMBL/GenBank/DDBJ whole genome shotgun (WGS) entry which is preliminary data.</text>
</comment>
<dbReference type="Proteomes" id="UP000481583">
    <property type="component" value="Unassembled WGS sequence"/>
</dbReference>
<dbReference type="Gene3D" id="3.40.50.1240">
    <property type="entry name" value="Phosphoglycerate mutase-like"/>
    <property type="match status" value="1"/>
</dbReference>
<dbReference type="InterPro" id="IPR029033">
    <property type="entry name" value="His_PPase_superfam"/>
</dbReference>
<organism evidence="1 2">
    <name type="scientific">Streptomyces coryli</name>
    <dbReference type="NCBI Taxonomy" id="1128680"/>
    <lineage>
        <taxon>Bacteria</taxon>
        <taxon>Bacillati</taxon>
        <taxon>Actinomycetota</taxon>
        <taxon>Actinomycetes</taxon>
        <taxon>Kitasatosporales</taxon>
        <taxon>Streptomycetaceae</taxon>
        <taxon>Streptomyces</taxon>
    </lineage>
</organism>
<reference evidence="1 2" key="1">
    <citation type="submission" date="2020-02" db="EMBL/GenBank/DDBJ databases">
        <title>Whole-genome analyses of novel actinobacteria.</title>
        <authorList>
            <person name="Sahin N."/>
        </authorList>
    </citation>
    <scope>NUCLEOTIDE SEQUENCE [LARGE SCALE GENOMIC DNA]</scope>
    <source>
        <strain evidence="1 2">A7024</strain>
    </source>
</reference>
<dbReference type="AlphaFoldDB" id="A0A6G4U5X6"/>
<dbReference type="EMBL" id="JAAKZV010000102">
    <property type="protein sequence ID" value="NGN66601.1"/>
    <property type="molecule type" value="Genomic_DNA"/>
</dbReference>